<sequence>MSIQIACHKYGTDILTKKLLTNCIIIHFDKLVINGYNGS</sequence>
<evidence type="ECO:0000313" key="1">
    <source>
        <dbReference type="EMBL" id="PJJ79738.1"/>
    </source>
</evidence>
<keyword evidence="2" id="KW-1185">Reference proteome</keyword>
<proteinExistence type="predicted"/>
<name>A0A2H9VN37_9SPHI</name>
<accession>A0A2H9VN37</accession>
<reference evidence="1 2" key="1">
    <citation type="submission" date="2017-11" db="EMBL/GenBank/DDBJ databases">
        <title>Genomic Encyclopedia of Archaeal and Bacterial Type Strains, Phase II (KMG-II): From Individual Species to Whole Genera.</title>
        <authorList>
            <person name="Goeker M."/>
        </authorList>
    </citation>
    <scope>NUCLEOTIDE SEQUENCE [LARGE SCALE GENOMIC DNA]</scope>
    <source>
        <strain evidence="1 2">DSM 28175</strain>
    </source>
</reference>
<evidence type="ECO:0000313" key="2">
    <source>
        <dbReference type="Proteomes" id="UP000242687"/>
    </source>
</evidence>
<organism evidence="1 2">
    <name type="scientific">Mucilaginibacter auburnensis</name>
    <dbReference type="NCBI Taxonomy" id="1457233"/>
    <lineage>
        <taxon>Bacteria</taxon>
        <taxon>Pseudomonadati</taxon>
        <taxon>Bacteroidota</taxon>
        <taxon>Sphingobacteriia</taxon>
        <taxon>Sphingobacteriales</taxon>
        <taxon>Sphingobacteriaceae</taxon>
        <taxon>Mucilaginibacter</taxon>
    </lineage>
</organism>
<protein>
    <submittedName>
        <fullName evidence="1">Uncharacterized protein</fullName>
    </submittedName>
</protein>
<dbReference type="AlphaFoldDB" id="A0A2H9VN37"/>
<comment type="caution">
    <text evidence="1">The sequence shown here is derived from an EMBL/GenBank/DDBJ whole genome shotgun (WGS) entry which is preliminary data.</text>
</comment>
<dbReference type="Proteomes" id="UP000242687">
    <property type="component" value="Unassembled WGS sequence"/>
</dbReference>
<dbReference type="EMBL" id="PGFJ01000002">
    <property type="protein sequence ID" value="PJJ79738.1"/>
    <property type="molecule type" value="Genomic_DNA"/>
</dbReference>
<gene>
    <name evidence="1" type="ORF">CLV57_2875</name>
</gene>